<keyword evidence="4 5" id="KW-0472">Membrane</keyword>
<proteinExistence type="predicted"/>
<evidence type="ECO:0000256" key="2">
    <source>
        <dbReference type="ARBA" id="ARBA00022692"/>
    </source>
</evidence>
<gene>
    <name evidence="8" type="ORF">FHS03_000065</name>
</gene>
<keyword evidence="8" id="KW-0436">Ligase</keyword>
<dbReference type="PANTHER" id="PTHR37422:SF13">
    <property type="entry name" value="LIPOPOLYSACCHARIDE BIOSYNTHESIS PROTEIN PA4999-RELATED"/>
    <property type="match status" value="1"/>
</dbReference>
<feature type="transmembrane region" description="Helical" evidence="5">
    <location>
        <begin position="102"/>
        <end position="121"/>
    </location>
</feature>
<feature type="transmembrane region" description="Helical" evidence="5">
    <location>
        <begin position="236"/>
        <end position="253"/>
    </location>
</feature>
<evidence type="ECO:0000313" key="8">
    <source>
        <dbReference type="EMBL" id="MBB3117046.1"/>
    </source>
</evidence>
<protein>
    <submittedName>
        <fullName evidence="8">Putative O-glycosylation ligase (Exosortase A-associated)</fullName>
    </submittedName>
</protein>
<accession>A0A7W5B5P7</accession>
<feature type="transmembrane region" description="Helical" evidence="5">
    <location>
        <begin position="333"/>
        <end position="351"/>
    </location>
</feature>
<feature type="transmembrane region" description="Helical" evidence="5">
    <location>
        <begin position="128"/>
        <end position="151"/>
    </location>
</feature>
<keyword evidence="9" id="KW-1185">Reference proteome</keyword>
<keyword evidence="2 5" id="KW-0812">Transmembrane</keyword>
<evidence type="ECO:0000259" key="7">
    <source>
        <dbReference type="Pfam" id="PF19358"/>
    </source>
</evidence>
<evidence type="ECO:0000256" key="5">
    <source>
        <dbReference type="SAM" id="Phobius"/>
    </source>
</evidence>
<comment type="caution">
    <text evidence="8">The sequence shown here is derived from an EMBL/GenBank/DDBJ whole genome shotgun (WGS) entry which is preliminary data.</text>
</comment>
<feature type="domain" description="DUF5935" evidence="7">
    <location>
        <begin position="1"/>
        <end position="186"/>
    </location>
</feature>
<feature type="domain" description="O-antigen ligase-related" evidence="6">
    <location>
        <begin position="201"/>
        <end position="337"/>
    </location>
</feature>
<dbReference type="InterPro" id="IPR017528">
    <property type="entry name" value="CHP03097O-antigen_lig-rel"/>
</dbReference>
<evidence type="ECO:0000259" key="6">
    <source>
        <dbReference type="Pfam" id="PF04932"/>
    </source>
</evidence>
<dbReference type="AlphaFoldDB" id="A0A7W5B5P7"/>
<evidence type="ECO:0000256" key="4">
    <source>
        <dbReference type="ARBA" id="ARBA00023136"/>
    </source>
</evidence>
<reference evidence="8 9" key="1">
    <citation type="submission" date="2020-08" db="EMBL/GenBank/DDBJ databases">
        <title>Genomic Encyclopedia of Type Strains, Phase III (KMG-III): the genomes of soil and plant-associated and newly described type strains.</title>
        <authorList>
            <person name="Whitman W."/>
        </authorList>
    </citation>
    <scope>NUCLEOTIDE SEQUENCE [LARGE SCALE GENOMIC DNA]</scope>
    <source>
        <strain evidence="8 9">CECT 8897</strain>
    </source>
</reference>
<feature type="transmembrane region" description="Helical" evidence="5">
    <location>
        <begin position="201"/>
        <end position="230"/>
    </location>
</feature>
<dbReference type="RefSeq" id="WP_183439058.1">
    <property type="nucleotide sequence ID" value="NZ_JACHXD010000001.1"/>
</dbReference>
<dbReference type="Pfam" id="PF19358">
    <property type="entry name" value="DUF5935"/>
    <property type="match status" value="1"/>
</dbReference>
<feature type="transmembrane region" description="Helical" evidence="5">
    <location>
        <begin position="371"/>
        <end position="389"/>
    </location>
</feature>
<evidence type="ECO:0000256" key="1">
    <source>
        <dbReference type="ARBA" id="ARBA00004141"/>
    </source>
</evidence>
<keyword evidence="3 5" id="KW-1133">Transmembrane helix</keyword>
<dbReference type="Proteomes" id="UP000541535">
    <property type="component" value="Unassembled WGS sequence"/>
</dbReference>
<dbReference type="EMBL" id="JACHXD010000001">
    <property type="protein sequence ID" value="MBB3117046.1"/>
    <property type="molecule type" value="Genomic_DNA"/>
</dbReference>
<sequence>MRDFIVAALVFGSLPYIFKRPWFGMVMWIWISVMNPHSQGWGFARDFPFAAIIAGTMVLSILFNRQKFRMPLTAVTGTFLLFIVWMCVTALFAIHPDQVGTQWIKVMKIMGMTIVVAMLVTERRHIEWLVWTVVVSIGYYGVKGGIFTIRSGAQYRVWGPIGTFIDGNNEIALALIMIIPLMYYLLSLIQHKWGKRAMIASMLLCGIASIASYSRGAAVAMAAMMFFLWLKSKNKAVMGSLLVLCIPVALLIMPEQWHARIDTINTYQEDDSAMGRINAWRMAFNLANDRFFGGGFEIYDPDVFHRYAPIPEDVHAAHSIYFQILGEHGWIGLWLYLTLLILTWRTGSWIIRNSAKLPEFEWAANLARMLQVSQLGFMVGGAFLSLAYFDVPYYLMVAMVATRVLVERGLRDVKPLPVRRAPSVFAVPPPTTVPDDEKARNEPV</sequence>
<dbReference type="InterPro" id="IPR051533">
    <property type="entry name" value="WaaL-like"/>
</dbReference>
<feature type="transmembrane region" description="Helical" evidence="5">
    <location>
        <begin position="75"/>
        <end position="96"/>
    </location>
</feature>
<evidence type="ECO:0000256" key="3">
    <source>
        <dbReference type="ARBA" id="ARBA00022989"/>
    </source>
</evidence>
<comment type="subcellular location">
    <subcellularLocation>
        <location evidence="1">Membrane</location>
        <topology evidence="1">Multi-pass membrane protein</topology>
    </subcellularLocation>
</comment>
<feature type="transmembrane region" description="Helical" evidence="5">
    <location>
        <begin position="43"/>
        <end position="63"/>
    </location>
</feature>
<evidence type="ECO:0000313" key="9">
    <source>
        <dbReference type="Proteomes" id="UP000541535"/>
    </source>
</evidence>
<name>A0A7W5B5P7_9BURK</name>
<dbReference type="InterPro" id="IPR045979">
    <property type="entry name" value="DUF5935"/>
</dbReference>
<feature type="transmembrane region" description="Helical" evidence="5">
    <location>
        <begin position="171"/>
        <end position="189"/>
    </location>
</feature>
<dbReference type="InterPro" id="IPR007016">
    <property type="entry name" value="O-antigen_ligase-rel_domated"/>
</dbReference>
<dbReference type="NCBIfam" id="TIGR03097">
    <property type="entry name" value="PEP_O_lig_1"/>
    <property type="match status" value="1"/>
</dbReference>
<dbReference type="GO" id="GO:0016020">
    <property type="term" value="C:membrane"/>
    <property type="evidence" value="ECO:0007669"/>
    <property type="project" value="UniProtKB-SubCell"/>
</dbReference>
<organism evidence="8 9">
    <name type="scientific">Pseudoduganella violacea</name>
    <dbReference type="NCBI Taxonomy" id="1715466"/>
    <lineage>
        <taxon>Bacteria</taxon>
        <taxon>Pseudomonadati</taxon>
        <taxon>Pseudomonadota</taxon>
        <taxon>Betaproteobacteria</taxon>
        <taxon>Burkholderiales</taxon>
        <taxon>Oxalobacteraceae</taxon>
        <taxon>Telluria group</taxon>
        <taxon>Pseudoduganella</taxon>
    </lineage>
</organism>
<dbReference type="GO" id="GO:0016874">
    <property type="term" value="F:ligase activity"/>
    <property type="evidence" value="ECO:0007669"/>
    <property type="project" value="UniProtKB-KW"/>
</dbReference>
<dbReference type="Pfam" id="PF04932">
    <property type="entry name" value="Wzy_C"/>
    <property type="match status" value="1"/>
</dbReference>
<dbReference type="PANTHER" id="PTHR37422">
    <property type="entry name" value="TEICHURONIC ACID BIOSYNTHESIS PROTEIN TUAE"/>
    <property type="match status" value="1"/>
</dbReference>